<keyword evidence="2" id="KW-0449">Lipoprotein</keyword>
<keyword evidence="1" id="KW-1133">Transmembrane helix</keyword>
<feature type="transmembrane region" description="Helical" evidence="1">
    <location>
        <begin position="51"/>
        <end position="73"/>
    </location>
</feature>
<sequence length="172" mass="19244">MRELTRRFGRYYGAHPLHLLTMLAGLALVGYIVATFKIATLWNPGTWWQSIAVWFAAAVIGHDLVAFPVYSLVDRIFAVRWGRARSGSREVSVRNYLRIPAMGSALTLLIFLPGIIEQGASTYHAATGETQQPFLGRWLLLTAVMFALSAATYAVRLVLAHRRRVSEVQLSR</sequence>
<dbReference type="Proteomes" id="UP000218067">
    <property type="component" value="Chromosome"/>
</dbReference>
<protein>
    <submittedName>
        <fullName evidence="2">Lipoprotein</fullName>
    </submittedName>
</protein>
<name>A0A1B4Y8U2_MYCUL</name>
<evidence type="ECO:0000313" key="2">
    <source>
        <dbReference type="EMBL" id="BAV43482.1"/>
    </source>
</evidence>
<dbReference type="RefSeq" id="WP_011739319.1">
    <property type="nucleotide sequence ID" value="NZ_AP017624.1"/>
</dbReference>
<proteinExistence type="predicted"/>
<gene>
    <name evidence="2" type="ORF">SHTP_4589</name>
</gene>
<accession>A0A1B4Y8U2</accession>
<evidence type="ECO:0000313" key="3">
    <source>
        <dbReference type="Proteomes" id="UP000218067"/>
    </source>
</evidence>
<dbReference type="EMBL" id="AP017624">
    <property type="protein sequence ID" value="BAV43482.1"/>
    <property type="molecule type" value="Genomic_DNA"/>
</dbReference>
<evidence type="ECO:0000256" key="1">
    <source>
        <dbReference type="SAM" id="Phobius"/>
    </source>
</evidence>
<feature type="transmembrane region" description="Helical" evidence="1">
    <location>
        <begin position="20"/>
        <end position="39"/>
    </location>
</feature>
<keyword evidence="1" id="KW-0812">Transmembrane</keyword>
<dbReference type="GeneID" id="93439148"/>
<keyword evidence="1" id="KW-0472">Membrane</keyword>
<feature type="transmembrane region" description="Helical" evidence="1">
    <location>
        <begin position="136"/>
        <end position="159"/>
    </location>
</feature>
<organism evidence="2 3">
    <name type="scientific">Mycobacterium ulcerans subsp. shinshuense</name>
    <dbReference type="NCBI Taxonomy" id="1124626"/>
    <lineage>
        <taxon>Bacteria</taxon>
        <taxon>Bacillati</taxon>
        <taxon>Actinomycetota</taxon>
        <taxon>Actinomycetes</taxon>
        <taxon>Mycobacteriales</taxon>
        <taxon>Mycobacteriaceae</taxon>
        <taxon>Mycobacterium</taxon>
        <taxon>Mycobacterium ulcerans group</taxon>
    </lineage>
</organism>
<reference evidence="2 3" key="1">
    <citation type="submission" date="2016-08" db="EMBL/GenBank/DDBJ databases">
        <title>Complete genome sequence of Mycobacterium shinshuense, a subspecies of M. ulcerans.</title>
        <authorList>
            <person name="Yoshida M."/>
            <person name="Ogura Y."/>
            <person name="Hayashi T."/>
            <person name="Hoshino Y."/>
        </authorList>
    </citation>
    <scope>NUCLEOTIDE SEQUENCE [LARGE SCALE GENOMIC DNA]</scope>
    <source>
        <strain evidence="3">ATCC 33728</strain>
    </source>
</reference>
<feature type="transmembrane region" description="Helical" evidence="1">
    <location>
        <begin position="95"/>
        <end position="116"/>
    </location>
</feature>
<dbReference type="AlphaFoldDB" id="A0A1B4Y8U2"/>